<name>A0A974C9K4_XENLA</name>
<sequence length="77" mass="9031">MKYLVLLSLLLQFFPGNCDDEETTTFDYLPSDFYHGFEILYHGNNSGTSIRPGYLPFATLILYFTWMLWHQAFPVGR</sequence>
<keyword evidence="1" id="KW-0732">Signal</keyword>
<accession>A0A974C9K4</accession>
<dbReference type="AlphaFoldDB" id="A0A974C9K4"/>
<feature type="signal peptide" evidence="1">
    <location>
        <begin position="1"/>
        <end position="18"/>
    </location>
</feature>
<gene>
    <name evidence="2" type="ORF">XELAEV_18040413mg</name>
</gene>
<reference evidence="3" key="1">
    <citation type="journal article" date="2016" name="Nature">
        <title>Genome evolution in the allotetraploid frog Xenopus laevis.</title>
        <authorList>
            <person name="Session A.M."/>
            <person name="Uno Y."/>
            <person name="Kwon T."/>
            <person name="Chapman J.A."/>
            <person name="Toyoda A."/>
            <person name="Takahashi S."/>
            <person name="Fukui A."/>
            <person name="Hikosaka A."/>
            <person name="Suzuki A."/>
            <person name="Kondo M."/>
            <person name="van Heeringen S.J."/>
            <person name="Quigley I."/>
            <person name="Heinz S."/>
            <person name="Ogino H."/>
            <person name="Ochi H."/>
            <person name="Hellsten U."/>
            <person name="Lyons J.B."/>
            <person name="Simakov O."/>
            <person name="Putnam N."/>
            <person name="Stites J."/>
            <person name="Kuroki Y."/>
            <person name="Tanaka T."/>
            <person name="Michiue T."/>
            <person name="Watanabe M."/>
            <person name="Bogdanovic O."/>
            <person name="Lister R."/>
            <person name="Georgiou G."/>
            <person name="Paranjpe S.S."/>
            <person name="van Kruijsbergen I."/>
            <person name="Shu S."/>
            <person name="Carlson J."/>
            <person name="Kinoshita T."/>
            <person name="Ohta Y."/>
            <person name="Mawaribuchi S."/>
            <person name="Jenkins J."/>
            <person name="Grimwood J."/>
            <person name="Schmutz J."/>
            <person name="Mitros T."/>
            <person name="Mozaffari S.V."/>
            <person name="Suzuki Y."/>
            <person name="Haramoto Y."/>
            <person name="Yamamoto T.S."/>
            <person name="Takagi C."/>
            <person name="Heald R."/>
            <person name="Miller K."/>
            <person name="Haudenschild C."/>
            <person name="Kitzman J."/>
            <person name="Nakayama T."/>
            <person name="Izutsu Y."/>
            <person name="Robert J."/>
            <person name="Fortriede J."/>
            <person name="Burns K."/>
            <person name="Lotay V."/>
            <person name="Karimi K."/>
            <person name="Yasuoka Y."/>
            <person name="Dichmann D.S."/>
            <person name="Flajnik M.F."/>
            <person name="Houston D.W."/>
            <person name="Shendure J."/>
            <person name="DuPasquier L."/>
            <person name="Vize P.D."/>
            <person name="Zorn A.M."/>
            <person name="Ito M."/>
            <person name="Marcotte E.M."/>
            <person name="Wallingford J.B."/>
            <person name="Ito Y."/>
            <person name="Asashima M."/>
            <person name="Ueno N."/>
            <person name="Matsuda Y."/>
            <person name="Veenstra G.J."/>
            <person name="Fujiyama A."/>
            <person name="Harland R.M."/>
            <person name="Taira M."/>
            <person name="Rokhsar D.S."/>
        </authorList>
    </citation>
    <scope>NUCLEOTIDE SEQUENCE [LARGE SCALE GENOMIC DNA]</scope>
    <source>
        <strain evidence="3">J</strain>
    </source>
</reference>
<evidence type="ECO:0000313" key="3">
    <source>
        <dbReference type="Proteomes" id="UP000694892"/>
    </source>
</evidence>
<organism evidence="2 3">
    <name type="scientific">Xenopus laevis</name>
    <name type="common">African clawed frog</name>
    <dbReference type="NCBI Taxonomy" id="8355"/>
    <lineage>
        <taxon>Eukaryota</taxon>
        <taxon>Metazoa</taxon>
        <taxon>Chordata</taxon>
        <taxon>Craniata</taxon>
        <taxon>Vertebrata</taxon>
        <taxon>Euteleostomi</taxon>
        <taxon>Amphibia</taxon>
        <taxon>Batrachia</taxon>
        <taxon>Anura</taxon>
        <taxon>Pipoidea</taxon>
        <taxon>Pipidae</taxon>
        <taxon>Xenopodinae</taxon>
        <taxon>Xenopus</taxon>
        <taxon>Xenopus</taxon>
    </lineage>
</organism>
<proteinExistence type="predicted"/>
<evidence type="ECO:0000256" key="1">
    <source>
        <dbReference type="SAM" id="SignalP"/>
    </source>
</evidence>
<protein>
    <submittedName>
        <fullName evidence="2">Uncharacterized protein</fullName>
    </submittedName>
</protein>
<dbReference type="EMBL" id="CM004480">
    <property type="protein sequence ID" value="OCT69104.1"/>
    <property type="molecule type" value="Genomic_DNA"/>
</dbReference>
<dbReference type="Proteomes" id="UP000694892">
    <property type="component" value="Chromosome 8L"/>
</dbReference>
<feature type="chain" id="PRO_5036846986" evidence="1">
    <location>
        <begin position="19"/>
        <end position="77"/>
    </location>
</feature>
<evidence type="ECO:0000313" key="2">
    <source>
        <dbReference type="EMBL" id="OCT69104.1"/>
    </source>
</evidence>